<organism evidence="2 3">
    <name type="scientific">Marasmius crinis-equi</name>
    <dbReference type="NCBI Taxonomy" id="585013"/>
    <lineage>
        <taxon>Eukaryota</taxon>
        <taxon>Fungi</taxon>
        <taxon>Dikarya</taxon>
        <taxon>Basidiomycota</taxon>
        <taxon>Agaricomycotina</taxon>
        <taxon>Agaricomycetes</taxon>
        <taxon>Agaricomycetidae</taxon>
        <taxon>Agaricales</taxon>
        <taxon>Marasmiineae</taxon>
        <taxon>Marasmiaceae</taxon>
        <taxon>Marasmius</taxon>
    </lineage>
</organism>
<sequence length="363" mass="40264">MPESHRHYACHSYRLRPTKRVSYFPSSARRPGGKKQTSRTHKKHELAAMASQEQISEESSSLSSGLEDELHRPSVTEDELQYPLEEHDGPEEDNESGEQIHRRSNDIPSGIVCTGSESSEEVTCHILLPFTAQPRKSIQPVSARHPEISSTEDLLIYAVRELVDSFNAAAAFSRWASSGLQVGTFDTEALMTVIIPGLDSLPASLNTFVNEVISVNHYALMFFESQLGKPFSMDELWDSSLSGFLYINGTFPSTFGEAMHGMLSSIRRLRAEIGVQLGHFRSLARARLFGPQSSDADIRSAIEDLQIFHRGLGRLSAEKDLLASMNPSRDVDLKFIGDCLASLKRRLIDDPIVSLLLATSDSD</sequence>
<reference evidence="2 3" key="1">
    <citation type="submission" date="2024-02" db="EMBL/GenBank/DDBJ databases">
        <title>A draft genome for the cacao thread blight pathogen Marasmius crinis-equi.</title>
        <authorList>
            <person name="Cohen S.P."/>
            <person name="Baruah I.K."/>
            <person name="Amoako-Attah I."/>
            <person name="Bukari Y."/>
            <person name="Meinhardt L.W."/>
            <person name="Bailey B.A."/>
        </authorList>
    </citation>
    <scope>NUCLEOTIDE SEQUENCE [LARGE SCALE GENOMIC DNA]</scope>
    <source>
        <strain evidence="2 3">GH-76</strain>
    </source>
</reference>
<keyword evidence="3" id="KW-1185">Reference proteome</keyword>
<protein>
    <recommendedName>
        <fullName evidence="4">Spindle pole body component</fullName>
    </recommendedName>
</protein>
<evidence type="ECO:0008006" key="4">
    <source>
        <dbReference type="Google" id="ProtNLM"/>
    </source>
</evidence>
<feature type="compositionally biased region" description="Basic residues" evidence="1">
    <location>
        <begin position="31"/>
        <end position="44"/>
    </location>
</feature>
<feature type="compositionally biased region" description="Low complexity" evidence="1">
    <location>
        <begin position="51"/>
        <end position="65"/>
    </location>
</feature>
<evidence type="ECO:0000313" key="2">
    <source>
        <dbReference type="EMBL" id="KAL0578202.1"/>
    </source>
</evidence>
<dbReference type="Proteomes" id="UP001465976">
    <property type="component" value="Unassembled WGS sequence"/>
</dbReference>
<accession>A0ABR3FRV7</accession>
<evidence type="ECO:0000256" key="1">
    <source>
        <dbReference type="SAM" id="MobiDB-lite"/>
    </source>
</evidence>
<proteinExistence type="predicted"/>
<dbReference type="EMBL" id="JBAHYK010000113">
    <property type="protein sequence ID" value="KAL0578202.1"/>
    <property type="molecule type" value="Genomic_DNA"/>
</dbReference>
<evidence type="ECO:0000313" key="3">
    <source>
        <dbReference type="Proteomes" id="UP001465976"/>
    </source>
</evidence>
<name>A0ABR3FRV7_9AGAR</name>
<gene>
    <name evidence="2" type="ORF">V5O48_003777</name>
</gene>
<comment type="caution">
    <text evidence="2">The sequence shown here is derived from an EMBL/GenBank/DDBJ whole genome shotgun (WGS) entry which is preliminary data.</text>
</comment>
<feature type="region of interest" description="Disordered" evidence="1">
    <location>
        <begin position="19"/>
        <end position="108"/>
    </location>
</feature>